<evidence type="ECO:0000313" key="2">
    <source>
        <dbReference type="EMBL" id="CAH1099549.1"/>
    </source>
</evidence>
<proteinExistence type="predicted"/>
<feature type="compositionally biased region" description="Polar residues" evidence="1">
    <location>
        <begin position="129"/>
        <end position="138"/>
    </location>
</feature>
<feature type="region of interest" description="Disordered" evidence="1">
    <location>
        <begin position="1"/>
        <end position="42"/>
    </location>
</feature>
<feature type="region of interest" description="Disordered" evidence="1">
    <location>
        <begin position="219"/>
        <end position="278"/>
    </location>
</feature>
<feature type="compositionally biased region" description="Acidic residues" evidence="1">
    <location>
        <begin position="220"/>
        <end position="229"/>
    </location>
</feature>
<evidence type="ECO:0000256" key="1">
    <source>
        <dbReference type="SAM" id="MobiDB-lite"/>
    </source>
</evidence>
<organism evidence="2 3">
    <name type="scientific">Psylliodes chrysocephalus</name>
    <dbReference type="NCBI Taxonomy" id="3402493"/>
    <lineage>
        <taxon>Eukaryota</taxon>
        <taxon>Metazoa</taxon>
        <taxon>Ecdysozoa</taxon>
        <taxon>Arthropoda</taxon>
        <taxon>Hexapoda</taxon>
        <taxon>Insecta</taxon>
        <taxon>Pterygota</taxon>
        <taxon>Neoptera</taxon>
        <taxon>Endopterygota</taxon>
        <taxon>Coleoptera</taxon>
        <taxon>Polyphaga</taxon>
        <taxon>Cucujiformia</taxon>
        <taxon>Chrysomeloidea</taxon>
        <taxon>Chrysomelidae</taxon>
        <taxon>Galerucinae</taxon>
        <taxon>Alticini</taxon>
        <taxon>Psylliodes</taxon>
    </lineage>
</organism>
<feature type="region of interest" description="Disordered" evidence="1">
    <location>
        <begin position="637"/>
        <end position="670"/>
    </location>
</feature>
<dbReference type="EMBL" id="OV651813">
    <property type="protein sequence ID" value="CAH1099549.1"/>
    <property type="molecule type" value="Genomic_DNA"/>
</dbReference>
<feature type="compositionally biased region" description="Polar residues" evidence="1">
    <location>
        <begin position="7"/>
        <end position="33"/>
    </location>
</feature>
<dbReference type="OrthoDB" id="7487068at2759"/>
<reference evidence="2" key="1">
    <citation type="submission" date="2022-01" db="EMBL/GenBank/DDBJ databases">
        <authorList>
            <person name="King R."/>
        </authorList>
    </citation>
    <scope>NUCLEOTIDE SEQUENCE</scope>
</reference>
<feature type="compositionally biased region" description="Basic and acidic residues" evidence="1">
    <location>
        <begin position="230"/>
        <end position="249"/>
    </location>
</feature>
<evidence type="ECO:0000313" key="3">
    <source>
        <dbReference type="Proteomes" id="UP001153636"/>
    </source>
</evidence>
<sequence>MEEPDTNQDTNKNPYNAKTDENSQTSEQELSVTNTNANNQNMDNFNSEYVSIPSAEGLKITILNSDIPQKLRQNIMRYDFTSGAELSGDENIPPTLNQTVVEPILHHLAEQPEKLILPDKRITLPQALTTKPTTSNTPAAEEERTSPNSTFIFQRSKRSRRDNVNSIGLDKIESIPAENMEVQENTPPKISVNLRRVFKQKVTATLPKITLKNRYHALTDESEEEESDDSIEKRKQNAKKERRDSKKGGTETTNASKKKEEVQAKRKNNMPPIVLEGVPEDHKGLTGVLKDIIKGKFNVKYTNTSTIVFTEDRVDYDNVLANVKKEEMAYHTYTSKSDKSHAFVLRGLGDGTKIEDLEEDLMETYEIKIRAAYRMTTKNRPLFLEARKERRGSKKATVETAKEADNKKEGTQNKKKPTMPPIVLDGVPEDHKGLTGVLRELIKGKFNVKYTNSSTIVFTEEKSDYDSVLANVKREEMAYHTYTSKTDKSHAFVIRGLGDGTKIEDLEEDLMEEYEIKIRAAYRMTTKNRPLFLVVTDPSITLDYLNRNVRVVLYTRITWELRRSTKQIIQCHNCQAWGHATANCGRPSNCLKCAAGHHTKTCVKTRDTPAKCINCGGDHPANFTKCKAYVERITRMEERKQNSNKNQKQTYIPAPLPTKNRPSKLAEGTQTQHIEDDLVAEYDIKVRNIFRMNTKTALYI</sequence>
<feature type="compositionally biased region" description="Basic and acidic residues" evidence="1">
    <location>
        <begin position="396"/>
        <end position="412"/>
    </location>
</feature>
<dbReference type="AlphaFoldDB" id="A0A9P0CI05"/>
<dbReference type="Proteomes" id="UP001153636">
    <property type="component" value="Chromosome 1"/>
</dbReference>
<name>A0A9P0CI05_9CUCU</name>
<protein>
    <recommendedName>
        <fullName evidence="4">Gag-like protein</fullName>
    </recommendedName>
</protein>
<accession>A0A9P0CI05</accession>
<feature type="region of interest" description="Disordered" evidence="1">
    <location>
        <begin position="129"/>
        <end position="165"/>
    </location>
</feature>
<evidence type="ECO:0008006" key="4">
    <source>
        <dbReference type="Google" id="ProtNLM"/>
    </source>
</evidence>
<gene>
    <name evidence="2" type="ORF">PSYICH_LOCUS465</name>
</gene>
<keyword evidence="3" id="KW-1185">Reference proteome</keyword>
<feature type="region of interest" description="Disordered" evidence="1">
    <location>
        <begin position="388"/>
        <end position="426"/>
    </location>
</feature>